<feature type="compositionally biased region" description="Low complexity" evidence="2">
    <location>
        <begin position="827"/>
        <end position="844"/>
    </location>
</feature>
<name>A0A8H3FSY7_9LECA</name>
<feature type="compositionally biased region" description="Basic and acidic residues" evidence="2">
    <location>
        <begin position="173"/>
        <end position="197"/>
    </location>
</feature>
<feature type="compositionally biased region" description="Basic and acidic residues" evidence="2">
    <location>
        <begin position="326"/>
        <end position="359"/>
    </location>
</feature>
<accession>A0A8H3FSY7</accession>
<feature type="region of interest" description="Disordered" evidence="2">
    <location>
        <begin position="481"/>
        <end position="500"/>
    </location>
</feature>
<feature type="region of interest" description="Disordered" evidence="2">
    <location>
        <begin position="818"/>
        <end position="905"/>
    </location>
</feature>
<dbReference type="EMBL" id="CAJPDT010000044">
    <property type="protein sequence ID" value="CAF9926751.1"/>
    <property type="molecule type" value="Genomic_DNA"/>
</dbReference>
<dbReference type="OrthoDB" id="5420442at2759"/>
<keyword evidence="1" id="KW-0175">Coiled coil</keyword>
<feature type="region of interest" description="Disordered" evidence="2">
    <location>
        <begin position="166"/>
        <end position="204"/>
    </location>
</feature>
<feature type="compositionally biased region" description="Low complexity" evidence="2">
    <location>
        <begin position="32"/>
        <end position="45"/>
    </location>
</feature>
<feature type="compositionally biased region" description="Acidic residues" evidence="2">
    <location>
        <begin position="70"/>
        <end position="83"/>
    </location>
</feature>
<comment type="caution">
    <text evidence="3">The sequence shown here is derived from an EMBL/GenBank/DDBJ whole genome shotgun (WGS) entry which is preliminary data.</text>
</comment>
<evidence type="ECO:0000256" key="2">
    <source>
        <dbReference type="SAM" id="MobiDB-lite"/>
    </source>
</evidence>
<dbReference type="AlphaFoldDB" id="A0A8H3FSY7"/>
<reference evidence="3" key="1">
    <citation type="submission" date="2021-03" db="EMBL/GenBank/DDBJ databases">
        <authorList>
            <person name="Tagirdzhanova G."/>
        </authorList>
    </citation>
    <scope>NUCLEOTIDE SEQUENCE</scope>
</reference>
<feature type="coiled-coil region" evidence="1">
    <location>
        <begin position="420"/>
        <end position="447"/>
    </location>
</feature>
<evidence type="ECO:0000256" key="1">
    <source>
        <dbReference type="SAM" id="Coils"/>
    </source>
</evidence>
<proteinExistence type="predicted"/>
<evidence type="ECO:0000313" key="4">
    <source>
        <dbReference type="Proteomes" id="UP000664534"/>
    </source>
</evidence>
<feature type="region of interest" description="Disordered" evidence="2">
    <location>
        <begin position="326"/>
        <end position="368"/>
    </location>
</feature>
<dbReference type="Proteomes" id="UP000664534">
    <property type="component" value="Unassembled WGS sequence"/>
</dbReference>
<feature type="coiled-coil region" evidence="1">
    <location>
        <begin position="657"/>
        <end position="684"/>
    </location>
</feature>
<organism evidence="3 4">
    <name type="scientific">Imshaugia aleurites</name>
    <dbReference type="NCBI Taxonomy" id="172621"/>
    <lineage>
        <taxon>Eukaryota</taxon>
        <taxon>Fungi</taxon>
        <taxon>Dikarya</taxon>
        <taxon>Ascomycota</taxon>
        <taxon>Pezizomycotina</taxon>
        <taxon>Lecanoromycetes</taxon>
        <taxon>OSLEUM clade</taxon>
        <taxon>Lecanoromycetidae</taxon>
        <taxon>Lecanorales</taxon>
        <taxon>Lecanorineae</taxon>
        <taxon>Parmeliaceae</taxon>
        <taxon>Imshaugia</taxon>
    </lineage>
</organism>
<keyword evidence="4" id="KW-1185">Reference proteome</keyword>
<feature type="region of interest" description="Disordered" evidence="2">
    <location>
        <begin position="25"/>
        <end position="115"/>
    </location>
</feature>
<gene>
    <name evidence="3" type="ORF">IMSHALPRED_007033</name>
</gene>
<feature type="compositionally biased region" description="Polar residues" evidence="2">
    <location>
        <begin position="923"/>
        <end position="940"/>
    </location>
</feature>
<evidence type="ECO:0000313" key="3">
    <source>
        <dbReference type="EMBL" id="CAF9926751.1"/>
    </source>
</evidence>
<protein>
    <submittedName>
        <fullName evidence="3">Uncharacterized protein</fullName>
    </submittedName>
</protein>
<sequence>MSFAKYIWEAVVDLVETIGALEDHDVPEIESTDTNSLSSSSIAATSEHERSPANGIQNPESKDANTEDVLTSEESDPESDDDADPQRRHDELLQESSSVLLQKDPPPVNPHGTDRDLSAQIQTLQQENVHHLIWQDKASMIIKKMTEEAGVRKQRARTAKKRAFRARVARQQQSDEQKRQIEESQHKMDRVGEENARAAEAQQSRLLESQKEVEIQKKAREQAAAAVERRVAEVQAKHDEEMCGANSRIRELQATQTFTFTCERDANELREELSRAKEEHTEELVAKDQEIQVLQTGLNDRDAEIGRRRDEVADECRAKEAAIRDRGRLERTKQAADRELKELQTKNERLESERKKAETRALGAEGRAQGLQDQLMASQTRVQHWEALYNKKEEDTRNKILSAYEVSEEDQGTTTKSSKEEGLEILVEQLRQENDGLKENNRCLAAEIGEWGRVWETAKRDHEIWVQDYRRFYDQDKEEALTKERANNSATNEQDSTEQEIRRQCEEEKQKALAAERENCRIQWETQKCSLRGQFAEKLKSHTNQEMQKLRRRAGVAQKKQQKVRKCQVKWVFRQAVSRAVDVERSLLQTHLRNQFQRDLSNYKTQYESEHASSRIHAEAPTDTDPKDQVLPHEEIKKRDDLIDKYKGYLKDAFAAKRKSEDALTNVKKENERLSTEVMAYASQKLMAGQTKTERQITFIIQEQVRAVKLFSEISIMGLDAWHRNLLNELVLANKVVRDLKTTIEEGSFVDYKEFRDRLKRVVDNSDDFDDLDPRERPALHAQLRETYSVVGRLINILKAKRGDTINEDILEAIHSDRVKGKKKQGSDIGSGAISGSSSSANGGMNALPTHQNNANTSSASGPNENVQAAFANTSTPKPTQNPSTVPFTTTTKPPAPESQDEPEYMDSATAHALQGMDETSQDKAPTTQAANQDQPSKGSQELARILSRLQNNAALSSNQAAGQSQVNNQGFQAHTTTNQAPLPGLLALQGPVQTPQRPAGWTDVMTERVRFFVQHGAYLGNIETSMRKSFPSINGMVGVKEYLEHIKAEWEIMEGGMQQG</sequence>
<feature type="compositionally biased region" description="Low complexity" evidence="2">
    <location>
        <begin position="980"/>
        <end position="992"/>
    </location>
</feature>
<feature type="compositionally biased region" description="Polar residues" evidence="2">
    <location>
        <begin position="849"/>
        <end position="893"/>
    </location>
</feature>
<feature type="region of interest" description="Disordered" evidence="2">
    <location>
        <begin position="975"/>
        <end position="998"/>
    </location>
</feature>
<feature type="region of interest" description="Disordered" evidence="2">
    <location>
        <begin position="607"/>
        <end position="634"/>
    </location>
</feature>
<feature type="region of interest" description="Disordered" evidence="2">
    <location>
        <begin position="917"/>
        <end position="941"/>
    </location>
</feature>